<dbReference type="GO" id="GO:0006270">
    <property type="term" value="P:DNA replication initiation"/>
    <property type="evidence" value="ECO:0007669"/>
    <property type="project" value="TreeGrafter"/>
</dbReference>
<dbReference type="InterPro" id="IPR017788">
    <property type="entry name" value="Hda"/>
</dbReference>
<reference evidence="3 4" key="1">
    <citation type="journal article" date="2018" name="Microbiome">
        <title>Fine metagenomic profile of the Mediterranean stratified and mixed water columns revealed by assembly and recruitment.</title>
        <authorList>
            <person name="Haro-Moreno J.M."/>
            <person name="Lopez-Perez M."/>
            <person name="De La Torre J.R."/>
            <person name="Picazo A."/>
            <person name="Camacho A."/>
            <person name="Rodriguez-Valera F."/>
        </authorList>
    </citation>
    <scope>NUCLEOTIDE SEQUENCE [LARGE SCALE GENOMIC DNA]</scope>
    <source>
        <strain evidence="3">MED-G82</strain>
    </source>
</reference>
<evidence type="ECO:0000259" key="2">
    <source>
        <dbReference type="Pfam" id="PF22688"/>
    </source>
</evidence>
<evidence type="ECO:0000313" key="4">
    <source>
        <dbReference type="Proteomes" id="UP000253307"/>
    </source>
</evidence>
<dbReference type="InterPro" id="IPR013317">
    <property type="entry name" value="DnaA_dom"/>
</dbReference>
<evidence type="ECO:0000259" key="1">
    <source>
        <dbReference type="Pfam" id="PF00308"/>
    </source>
</evidence>
<proteinExistence type="predicted"/>
<dbReference type="SUPFAM" id="SSF52540">
    <property type="entry name" value="P-loop containing nucleoside triphosphate hydrolases"/>
    <property type="match status" value="1"/>
</dbReference>
<protein>
    <submittedName>
        <fullName evidence="3">DnaA regulatory inactivator Hda</fullName>
    </submittedName>
</protein>
<dbReference type="Pfam" id="PF00308">
    <property type="entry name" value="Bac_DnaA"/>
    <property type="match status" value="1"/>
</dbReference>
<dbReference type="Gene3D" id="1.10.8.60">
    <property type="match status" value="1"/>
</dbReference>
<sequence length="235" mass="27583">MNFIPMNPKQLIFPFAIDQYPRFDNFYHSHIQQLIYSLSRSLQESTESEFVITGTEKSGKSFLLQAICNEYKLIDKQAFYLPMKAAINMEPDFIENFDIYDALCIDDVHLLHNHSKWQKMIFHLINQSKENECNLYFGTEESILELDLLPDLSSRLSRMQSLHILSVPDDKLKEALTFCAAKLEISLDHEVIDYLLKREKREFQHLFSLLKHLDHASAQQKRKITIPFAKQILLS</sequence>
<dbReference type="Pfam" id="PF22688">
    <property type="entry name" value="Hda_lid"/>
    <property type="match status" value="1"/>
</dbReference>
<dbReference type="GO" id="GO:0032297">
    <property type="term" value="P:negative regulation of DNA-templated DNA replication initiation"/>
    <property type="evidence" value="ECO:0007669"/>
    <property type="project" value="InterPro"/>
</dbReference>
<dbReference type="NCBIfam" id="TIGR03420">
    <property type="entry name" value="DnaA_homol_Hda"/>
    <property type="match status" value="1"/>
</dbReference>
<dbReference type="Gene3D" id="3.40.50.300">
    <property type="entry name" value="P-loop containing nucleotide triphosphate hydrolases"/>
    <property type="match status" value="1"/>
</dbReference>
<dbReference type="AlphaFoldDB" id="A0A368BQW4"/>
<dbReference type="InterPro" id="IPR055199">
    <property type="entry name" value="Hda_lid"/>
</dbReference>
<dbReference type="Proteomes" id="UP000253307">
    <property type="component" value="Unassembled WGS sequence"/>
</dbReference>
<comment type="caution">
    <text evidence="3">The sequence shown here is derived from an EMBL/GenBank/DDBJ whole genome shotgun (WGS) entry which is preliminary data.</text>
</comment>
<dbReference type="EMBL" id="QOPE01000038">
    <property type="protein sequence ID" value="RCL39728.1"/>
    <property type="molecule type" value="Genomic_DNA"/>
</dbReference>
<organism evidence="3 4">
    <name type="scientific">SAR86 cluster bacterium</name>
    <dbReference type="NCBI Taxonomy" id="2030880"/>
    <lineage>
        <taxon>Bacteria</taxon>
        <taxon>Pseudomonadati</taxon>
        <taxon>Pseudomonadota</taxon>
        <taxon>Gammaproteobacteria</taxon>
        <taxon>SAR86 cluster</taxon>
    </lineage>
</organism>
<dbReference type="PANTHER" id="PTHR30050">
    <property type="entry name" value="CHROMOSOMAL REPLICATION INITIATOR PROTEIN DNAA"/>
    <property type="match status" value="1"/>
</dbReference>
<feature type="domain" description="Hda lid" evidence="2">
    <location>
        <begin position="169"/>
        <end position="233"/>
    </location>
</feature>
<dbReference type="PANTHER" id="PTHR30050:SF5">
    <property type="entry name" value="DNAA REGULATORY INACTIVATOR HDA"/>
    <property type="match status" value="1"/>
</dbReference>
<name>A0A368BQW4_9GAMM</name>
<accession>A0A368BQW4</accession>
<gene>
    <name evidence="3" type="primary">hda</name>
    <name evidence="3" type="ORF">DBW96_04265</name>
</gene>
<evidence type="ECO:0000313" key="3">
    <source>
        <dbReference type="EMBL" id="RCL39728.1"/>
    </source>
</evidence>
<dbReference type="InterPro" id="IPR027417">
    <property type="entry name" value="P-loop_NTPase"/>
</dbReference>
<feature type="domain" description="Chromosomal replication initiator protein DnaA ATPAse" evidence="1">
    <location>
        <begin position="22"/>
        <end position="155"/>
    </location>
</feature>